<dbReference type="Proteomes" id="UP000605676">
    <property type="component" value="Unassembled WGS sequence"/>
</dbReference>
<gene>
    <name evidence="1" type="ORF">JIV24_14645</name>
</gene>
<dbReference type="GO" id="GO:0004519">
    <property type="term" value="F:endonuclease activity"/>
    <property type="evidence" value="ECO:0007669"/>
    <property type="project" value="UniProtKB-KW"/>
</dbReference>
<proteinExistence type="predicted"/>
<evidence type="ECO:0000313" key="2">
    <source>
        <dbReference type="Proteomes" id="UP000605676"/>
    </source>
</evidence>
<dbReference type="Pfam" id="PF09561">
    <property type="entry name" value="RE_HpaII"/>
    <property type="match status" value="1"/>
</dbReference>
<dbReference type="InterPro" id="IPR019062">
    <property type="entry name" value="Restrct_endonuc_II_HpaII"/>
</dbReference>
<keyword evidence="1" id="KW-0540">Nuclease</keyword>
<accession>A0ABS1HLT7</accession>
<keyword evidence="2" id="KW-1185">Reference proteome</keyword>
<dbReference type="RefSeq" id="WP_200465808.1">
    <property type="nucleotide sequence ID" value="NZ_JAENRR010000037.1"/>
</dbReference>
<evidence type="ECO:0000313" key="1">
    <source>
        <dbReference type="EMBL" id="MBK3518581.1"/>
    </source>
</evidence>
<keyword evidence="1" id="KW-0255">Endonuclease</keyword>
<comment type="caution">
    <text evidence="1">The sequence shown here is derived from an EMBL/GenBank/DDBJ whole genome shotgun (WGS) entry which is preliminary data.</text>
</comment>
<dbReference type="EMBL" id="JAENRR010000037">
    <property type="protein sequence ID" value="MBK3518581.1"/>
    <property type="molecule type" value="Genomic_DNA"/>
</dbReference>
<sequence>MTLKGNKGEWSELYTFFKLLHDGILFSADEKLNKTTSSIDVNSIYRDDTGKELEFKRAGNQIDIIDTTSKKVIMSFSYTDAKALADELLTEIHKLSGNKNKINNTTETKIKNHHINQVKTKSQNKGDIRMLVYDSVHGLTSDQEFSIKSFLGSDPTLFNANKTTNIIYKISNQNGNAMPAADIATVNSLNPKSKKYIKRIEEIQNLGYSIDFDSYQDNTFKLNLQLIDSDLPKILAHIVLDKYISQITKIPDIINKLNTSNPLNYDLSLGHNFYEYRLINFLVEAALGMTSKTVWTGKYAVIGGLIIVKSNADIVCYHLVDFNKFKEYLKNTCKLDNPSGSKMGYGEVYEENNETYIKLNFQFKA</sequence>
<name>A0ABS1HLT7_9BACT</name>
<reference evidence="1 2" key="1">
    <citation type="submission" date="2021-01" db="EMBL/GenBank/DDBJ databases">
        <title>Carboxyliciviraga sp.nov., isolated from coastal sediments.</title>
        <authorList>
            <person name="Lu D."/>
            <person name="Zhang T."/>
        </authorList>
    </citation>
    <scope>NUCLEOTIDE SEQUENCE [LARGE SCALE GENOMIC DNA]</scope>
    <source>
        <strain evidence="1 2">N1Y132</strain>
    </source>
</reference>
<keyword evidence="1" id="KW-0378">Hydrolase</keyword>
<protein>
    <submittedName>
        <fullName evidence="1">HpaII family restriction endonuclease</fullName>
    </submittedName>
</protein>
<organism evidence="1 2">
    <name type="scientific">Carboxylicivirga marina</name>
    <dbReference type="NCBI Taxonomy" id="2800988"/>
    <lineage>
        <taxon>Bacteria</taxon>
        <taxon>Pseudomonadati</taxon>
        <taxon>Bacteroidota</taxon>
        <taxon>Bacteroidia</taxon>
        <taxon>Marinilabiliales</taxon>
        <taxon>Marinilabiliaceae</taxon>
        <taxon>Carboxylicivirga</taxon>
    </lineage>
</organism>